<name>A0AA46AFN8_9AQUI</name>
<reference evidence="2" key="1">
    <citation type="submission" date="2017-05" db="EMBL/GenBank/DDBJ databases">
        <authorList>
            <person name="Varghese N."/>
            <person name="Submissions S."/>
        </authorList>
    </citation>
    <scope>NUCLEOTIDE SEQUENCE</scope>
    <source>
        <strain evidence="2">DSM 18763</strain>
    </source>
</reference>
<dbReference type="AlphaFoldDB" id="A0AA46AFN8"/>
<evidence type="ECO:0000256" key="1">
    <source>
        <dbReference type="SAM" id="MobiDB-lite"/>
    </source>
</evidence>
<dbReference type="RefSeq" id="WP_265134796.1">
    <property type="nucleotide sequence ID" value="NZ_FXTX01000020.1"/>
</dbReference>
<organism evidence="2 3">
    <name type="scientific">Venenivibrio stagnispumantis</name>
    <dbReference type="NCBI Taxonomy" id="407998"/>
    <lineage>
        <taxon>Bacteria</taxon>
        <taxon>Pseudomonadati</taxon>
        <taxon>Aquificota</taxon>
        <taxon>Aquificia</taxon>
        <taxon>Aquificales</taxon>
        <taxon>Hydrogenothermaceae</taxon>
        <taxon>Venenivibrio</taxon>
    </lineage>
</organism>
<dbReference type="EMBL" id="FXTX01000020">
    <property type="protein sequence ID" value="SMP20308.1"/>
    <property type="molecule type" value="Genomic_DNA"/>
</dbReference>
<gene>
    <name evidence="2" type="ORF">SAMN06264868_12028</name>
</gene>
<evidence type="ECO:0000313" key="2">
    <source>
        <dbReference type="EMBL" id="SMP20308.1"/>
    </source>
</evidence>
<keyword evidence="3" id="KW-1185">Reference proteome</keyword>
<accession>A0AA46AFN8</accession>
<protein>
    <submittedName>
        <fullName evidence="2">Uncharacterized protein</fullName>
    </submittedName>
</protein>
<comment type="caution">
    <text evidence="2">The sequence shown here is derived from an EMBL/GenBank/DDBJ whole genome shotgun (WGS) entry which is preliminary data.</text>
</comment>
<proteinExistence type="predicted"/>
<dbReference type="Gene3D" id="2.10.260.10">
    <property type="match status" value="1"/>
</dbReference>
<evidence type="ECO:0000313" key="3">
    <source>
        <dbReference type="Proteomes" id="UP001157947"/>
    </source>
</evidence>
<dbReference type="Proteomes" id="UP001157947">
    <property type="component" value="Unassembled WGS sequence"/>
</dbReference>
<feature type="region of interest" description="Disordered" evidence="1">
    <location>
        <begin position="1"/>
        <end position="22"/>
    </location>
</feature>
<sequence length="50" mass="6049">MFNENKTETVSQRKRKAKDKKRLKELISKITPQNRHKEIDWGKPIGKEVW</sequence>
<feature type="compositionally biased region" description="Basic residues" evidence="1">
    <location>
        <begin position="12"/>
        <end position="21"/>
    </location>
</feature>